<feature type="transmembrane region" description="Helical" evidence="7">
    <location>
        <begin position="94"/>
        <end position="114"/>
    </location>
</feature>
<dbReference type="AlphaFoldDB" id="G5ICF6"/>
<keyword evidence="5 7" id="KW-1133">Transmembrane helix</keyword>
<keyword evidence="4 7" id="KW-0812">Transmembrane</keyword>
<evidence type="ECO:0000256" key="5">
    <source>
        <dbReference type="ARBA" id="ARBA00022989"/>
    </source>
</evidence>
<evidence type="ECO:0000256" key="2">
    <source>
        <dbReference type="ARBA" id="ARBA00007362"/>
    </source>
</evidence>
<feature type="transmembrane region" description="Helical" evidence="7">
    <location>
        <begin position="186"/>
        <end position="205"/>
    </location>
</feature>
<dbReference type="Pfam" id="PF00892">
    <property type="entry name" value="EamA"/>
    <property type="match status" value="2"/>
</dbReference>
<dbReference type="PATRIC" id="fig|742737.3.peg.1188"/>
<dbReference type="SUPFAM" id="SSF103481">
    <property type="entry name" value="Multidrug resistance efflux transporter EmrE"/>
    <property type="match status" value="2"/>
</dbReference>
<evidence type="ECO:0000256" key="4">
    <source>
        <dbReference type="ARBA" id="ARBA00022692"/>
    </source>
</evidence>
<comment type="similarity">
    <text evidence="2">Belongs to the EamA transporter family.</text>
</comment>
<evidence type="ECO:0000259" key="8">
    <source>
        <dbReference type="Pfam" id="PF00892"/>
    </source>
</evidence>
<dbReference type="EMBL" id="ADLN01000011">
    <property type="protein sequence ID" value="EHI60806.1"/>
    <property type="molecule type" value="Genomic_DNA"/>
</dbReference>
<protein>
    <recommendedName>
        <fullName evidence="8">EamA domain-containing protein</fullName>
    </recommendedName>
</protein>
<keyword evidence="3" id="KW-1003">Cell membrane</keyword>
<keyword evidence="10" id="KW-1185">Reference proteome</keyword>
<evidence type="ECO:0000256" key="1">
    <source>
        <dbReference type="ARBA" id="ARBA00004651"/>
    </source>
</evidence>
<comment type="caution">
    <text evidence="9">The sequence shown here is derived from an EMBL/GenBank/DDBJ whole genome shotgun (WGS) entry which is preliminary data.</text>
</comment>
<gene>
    <name evidence="9" type="ORF">HMPREF9473_01183</name>
</gene>
<evidence type="ECO:0000256" key="6">
    <source>
        <dbReference type="ARBA" id="ARBA00023136"/>
    </source>
</evidence>
<feature type="transmembrane region" description="Helical" evidence="7">
    <location>
        <begin position="217"/>
        <end position="237"/>
    </location>
</feature>
<dbReference type="Gene3D" id="1.10.3730.20">
    <property type="match status" value="1"/>
</dbReference>
<feature type="transmembrane region" description="Helical" evidence="7">
    <location>
        <begin position="35"/>
        <end position="52"/>
    </location>
</feature>
<feature type="domain" description="EamA" evidence="8">
    <location>
        <begin position="150"/>
        <end position="287"/>
    </location>
</feature>
<feature type="transmembrane region" description="Helical" evidence="7">
    <location>
        <begin position="123"/>
        <end position="141"/>
    </location>
</feature>
<dbReference type="InterPro" id="IPR000620">
    <property type="entry name" value="EamA_dom"/>
</dbReference>
<dbReference type="GO" id="GO:0005886">
    <property type="term" value="C:plasma membrane"/>
    <property type="evidence" value="ECO:0007669"/>
    <property type="project" value="UniProtKB-SubCell"/>
</dbReference>
<feature type="transmembrane region" description="Helical" evidence="7">
    <location>
        <begin position="64"/>
        <end position="82"/>
    </location>
</feature>
<dbReference type="PANTHER" id="PTHR32322">
    <property type="entry name" value="INNER MEMBRANE TRANSPORTER"/>
    <property type="match status" value="1"/>
</dbReference>
<feature type="transmembrane region" description="Helical" evidence="7">
    <location>
        <begin position="249"/>
        <end position="265"/>
    </location>
</feature>
<sequence>MDKKLKGHLAAFFCAIVWGTTFISTKVLLREFPPLDILFYRFLLGYVMLWLARPKWFKPAKLAHELYFLAAGASGVTIYYLLENVALTYSLTANVSIIISVAPFLTALIAHFVLKDEKMKKNFFIGFVVAILGVALVTFNGRAVLKLNPLGDMLAVGAAVVWASYSIIIRKMGKYEYPVIFTTRRIFFYGLLLMIPLLKPMGFAWNPAAVTQPVYLFNFLFLGICACALCFSVWSYAVDTLGAVISSNYIYAVPVITVVTSAIVLKEPITPMGVAGMVLTIVGLVISAR</sequence>
<organism evidence="9 10">
    <name type="scientific">Hungatella hathewayi WAL-18680</name>
    <dbReference type="NCBI Taxonomy" id="742737"/>
    <lineage>
        <taxon>Bacteria</taxon>
        <taxon>Bacillati</taxon>
        <taxon>Bacillota</taxon>
        <taxon>Clostridia</taxon>
        <taxon>Lachnospirales</taxon>
        <taxon>Lachnospiraceae</taxon>
        <taxon>Hungatella</taxon>
    </lineage>
</organism>
<name>G5ICF6_9FIRM</name>
<reference evidence="9 10" key="1">
    <citation type="submission" date="2011-08" db="EMBL/GenBank/DDBJ databases">
        <title>The Genome Sequence of Clostridium hathewayi WAL-18680.</title>
        <authorList>
            <consortium name="The Broad Institute Genome Sequencing Platform"/>
            <person name="Earl A."/>
            <person name="Ward D."/>
            <person name="Feldgarden M."/>
            <person name="Gevers D."/>
            <person name="Finegold S.M."/>
            <person name="Summanen P.H."/>
            <person name="Molitoris D.R."/>
            <person name="Song M."/>
            <person name="Daigneault M."/>
            <person name="Allen-Vercoe E."/>
            <person name="Young S.K."/>
            <person name="Zeng Q."/>
            <person name="Gargeya S."/>
            <person name="Fitzgerald M."/>
            <person name="Haas B."/>
            <person name="Abouelleil A."/>
            <person name="Alvarado L."/>
            <person name="Arachchi H.M."/>
            <person name="Berlin A."/>
            <person name="Brown A."/>
            <person name="Chapman S.B."/>
            <person name="Chen Z."/>
            <person name="Dunbar C."/>
            <person name="Freedman E."/>
            <person name="Gearin G."/>
            <person name="Gellesch M."/>
            <person name="Goldberg J."/>
            <person name="Griggs A."/>
            <person name="Gujja S."/>
            <person name="Heiman D."/>
            <person name="Howarth C."/>
            <person name="Larson L."/>
            <person name="Lui A."/>
            <person name="MacDonald P.J.P."/>
            <person name="Montmayeur A."/>
            <person name="Murphy C."/>
            <person name="Neiman D."/>
            <person name="Pearson M."/>
            <person name="Priest M."/>
            <person name="Roberts A."/>
            <person name="Saif S."/>
            <person name="Shea T."/>
            <person name="Shenoy N."/>
            <person name="Sisk P."/>
            <person name="Stolte C."/>
            <person name="Sykes S."/>
            <person name="Wortman J."/>
            <person name="Nusbaum C."/>
            <person name="Birren B."/>
        </authorList>
    </citation>
    <scope>NUCLEOTIDE SEQUENCE [LARGE SCALE GENOMIC DNA]</scope>
    <source>
        <strain evidence="9 10">WAL-18680</strain>
    </source>
</reference>
<evidence type="ECO:0000313" key="9">
    <source>
        <dbReference type="EMBL" id="EHI60806.1"/>
    </source>
</evidence>
<dbReference type="InterPro" id="IPR050638">
    <property type="entry name" value="AA-Vitamin_Transporters"/>
</dbReference>
<feature type="transmembrane region" description="Helical" evidence="7">
    <location>
        <begin position="271"/>
        <end position="288"/>
    </location>
</feature>
<proteinExistence type="inferred from homology"/>
<dbReference type="PANTHER" id="PTHR32322:SF18">
    <property type="entry name" value="S-ADENOSYLMETHIONINE_S-ADENOSYLHOMOCYSTEINE TRANSPORTER"/>
    <property type="match status" value="1"/>
</dbReference>
<feature type="domain" description="EamA" evidence="8">
    <location>
        <begin position="6"/>
        <end position="138"/>
    </location>
</feature>
<comment type="subcellular location">
    <subcellularLocation>
        <location evidence="1">Cell membrane</location>
        <topology evidence="1">Multi-pass membrane protein</topology>
    </subcellularLocation>
</comment>
<dbReference type="HOGENOM" id="CLU_033863_4_1_9"/>
<feature type="transmembrane region" description="Helical" evidence="7">
    <location>
        <begin position="9"/>
        <end position="29"/>
    </location>
</feature>
<evidence type="ECO:0000313" key="10">
    <source>
        <dbReference type="Proteomes" id="UP000005384"/>
    </source>
</evidence>
<accession>G5ICF6</accession>
<dbReference type="Proteomes" id="UP000005384">
    <property type="component" value="Unassembled WGS sequence"/>
</dbReference>
<feature type="transmembrane region" description="Helical" evidence="7">
    <location>
        <begin position="147"/>
        <end position="165"/>
    </location>
</feature>
<dbReference type="InterPro" id="IPR037185">
    <property type="entry name" value="EmrE-like"/>
</dbReference>
<keyword evidence="6 7" id="KW-0472">Membrane</keyword>
<evidence type="ECO:0000256" key="3">
    <source>
        <dbReference type="ARBA" id="ARBA00022475"/>
    </source>
</evidence>
<evidence type="ECO:0000256" key="7">
    <source>
        <dbReference type="SAM" id="Phobius"/>
    </source>
</evidence>